<evidence type="ECO:0000313" key="1">
    <source>
        <dbReference type="EMBL" id="MFM0241364.1"/>
    </source>
</evidence>
<dbReference type="EMBL" id="JAQQDR010000009">
    <property type="protein sequence ID" value="MFM0241364.1"/>
    <property type="molecule type" value="Genomic_DNA"/>
</dbReference>
<name>A0ABW9BLE3_9BURK</name>
<reference evidence="1 2" key="1">
    <citation type="journal article" date="2024" name="Chem. Sci.">
        <title>Discovery of megapolipeptins by genome mining of a Burkholderiales bacteria collection.</title>
        <authorList>
            <person name="Paulo B.S."/>
            <person name="Recchia M.J.J."/>
            <person name="Lee S."/>
            <person name="Fergusson C.H."/>
            <person name="Romanowski S.B."/>
            <person name="Hernandez A."/>
            <person name="Krull N."/>
            <person name="Liu D.Y."/>
            <person name="Cavanagh H."/>
            <person name="Bos A."/>
            <person name="Gray C.A."/>
            <person name="Murphy B.T."/>
            <person name="Linington R.G."/>
            <person name="Eustaquio A.S."/>
        </authorList>
    </citation>
    <scope>NUCLEOTIDE SEQUENCE [LARGE SCALE GENOMIC DNA]</scope>
    <source>
        <strain evidence="1 2">RL17-351-BIE-A</strain>
    </source>
</reference>
<comment type="caution">
    <text evidence="1">The sequence shown here is derived from an EMBL/GenBank/DDBJ whole genome shotgun (WGS) entry which is preliminary data.</text>
</comment>
<evidence type="ECO:0008006" key="3">
    <source>
        <dbReference type="Google" id="ProtNLM"/>
    </source>
</evidence>
<keyword evidence="2" id="KW-1185">Reference proteome</keyword>
<dbReference type="RefSeq" id="WP_408263061.1">
    <property type="nucleotide sequence ID" value="NZ_JAQQCK010000009.1"/>
</dbReference>
<gene>
    <name evidence="1" type="ORF">PQR03_24820</name>
</gene>
<evidence type="ECO:0000313" key="2">
    <source>
        <dbReference type="Proteomes" id="UP001629274"/>
    </source>
</evidence>
<dbReference type="Proteomes" id="UP001629274">
    <property type="component" value="Unassembled WGS sequence"/>
</dbReference>
<organism evidence="1 2">
    <name type="scientific">Paraburkholderia phytofirmans</name>
    <dbReference type="NCBI Taxonomy" id="261302"/>
    <lineage>
        <taxon>Bacteria</taxon>
        <taxon>Pseudomonadati</taxon>
        <taxon>Pseudomonadota</taxon>
        <taxon>Betaproteobacteria</taxon>
        <taxon>Burkholderiales</taxon>
        <taxon>Burkholderiaceae</taxon>
        <taxon>Paraburkholderia</taxon>
    </lineage>
</organism>
<sequence>MATRNELRGTVSAIEFRDELLEKGWPDDHRVVELAGEAPGPEATTNTFRAQASDDLLGVWSAPRHCFLYPDFQFYHSGAIREDVARLLAVLPSEDDHGGWRRTFWLYSPHALLDSRTPAEVFIDNPARVIAVAREEFLGNHEATW</sequence>
<proteinExistence type="predicted"/>
<protein>
    <recommendedName>
        <fullName evidence="3">Antitoxin Xre/MbcA/ParS-like toxin-binding domain-containing protein</fullName>
    </recommendedName>
</protein>
<accession>A0ABW9BLE3</accession>